<evidence type="ECO:0000256" key="5">
    <source>
        <dbReference type="SAM" id="MobiDB-lite"/>
    </source>
</evidence>
<dbReference type="AlphaFoldDB" id="A0A0G4GP17"/>
<keyword evidence="2 6" id="KW-0812">Transmembrane</keyword>
<proteinExistence type="predicted"/>
<keyword evidence="4 6" id="KW-0472">Membrane</keyword>
<comment type="subcellular location">
    <subcellularLocation>
        <location evidence="1">Membrane</location>
        <topology evidence="1">Multi-pass membrane protein</topology>
    </subcellularLocation>
</comment>
<reference evidence="7" key="1">
    <citation type="submission" date="2014-11" db="EMBL/GenBank/DDBJ databases">
        <authorList>
            <person name="Otto D Thomas"/>
            <person name="Naeem Raeece"/>
        </authorList>
    </citation>
    <scope>NUCLEOTIDE SEQUENCE</scope>
</reference>
<accession>A0A0G4GP17</accession>
<dbReference type="SMART" id="SM01417">
    <property type="entry name" value="Solute_trans_a"/>
    <property type="match status" value="1"/>
</dbReference>
<name>A0A0G4GP17_9ALVE</name>
<feature type="compositionally biased region" description="Basic and acidic residues" evidence="5">
    <location>
        <begin position="329"/>
        <end position="340"/>
    </location>
</feature>
<evidence type="ECO:0000256" key="3">
    <source>
        <dbReference type="ARBA" id="ARBA00022989"/>
    </source>
</evidence>
<feature type="region of interest" description="Disordered" evidence="5">
    <location>
        <begin position="254"/>
        <end position="422"/>
    </location>
</feature>
<feature type="transmembrane region" description="Helical" evidence="6">
    <location>
        <begin position="37"/>
        <end position="61"/>
    </location>
</feature>
<dbReference type="InterPro" id="IPR005178">
    <property type="entry name" value="Ostalpha/TMEM184C"/>
</dbReference>
<dbReference type="Pfam" id="PF03619">
    <property type="entry name" value="Solute_trans_a"/>
    <property type="match status" value="1"/>
</dbReference>
<evidence type="ECO:0000313" key="7">
    <source>
        <dbReference type="EMBL" id="CEM31915.1"/>
    </source>
</evidence>
<evidence type="ECO:0000256" key="1">
    <source>
        <dbReference type="ARBA" id="ARBA00004141"/>
    </source>
</evidence>
<feature type="compositionally biased region" description="Basic and acidic residues" evidence="5">
    <location>
        <begin position="254"/>
        <end position="265"/>
    </location>
</feature>
<keyword evidence="3 6" id="KW-1133">Transmembrane helix</keyword>
<dbReference type="GO" id="GO:0016020">
    <property type="term" value="C:membrane"/>
    <property type="evidence" value="ECO:0007669"/>
    <property type="project" value="UniProtKB-SubCell"/>
</dbReference>
<feature type="transmembrane region" description="Helical" evidence="6">
    <location>
        <begin position="97"/>
        <end position="119"/>
    </location>
</feature>
<feature type="compositionally biased region" description="Pro residues" evidence="5">
    <location>
        <begin position="411"/>
        <end position="422"/>
    </location>
</feature>
<feature type="compositionally biased region" description="Gly residues" evidence="5">
    <location>
        <begin position="304"/>
        <end position="313"/>
    </location>
</feature>
<dbReference type="EMBL" id="CDMZ01001392">
    <property type="protein sequence ID" value="CEM31915.1"/>
    <property type="molecule type" value="Genomic_DNA"/>
</dbReference>
<evidence type="ECO:0000256" key="4">
    <source>
        <dbReference type="ARBA" id="ARBA00023136"/>
    </source>
</evidence>
<dbReference type="VEuPathDB" id="CryptoDB:Cvel_22695"/>
<feature type="compositionally biased region" description="Gly residues" evidence="5">
    <location>
        <begin position="349"/>
        <end position="363"/>
    </location>
</feature>
<evidence type="ECO:0000256" key="2">
    <source>
        <dbReference type="ARBA" id="ARBA00022692"/>
    </source>
</evidence>
<feature type="transmembrane region" description="Helical" evidence="6">
    <location>
        <begin position="164"/>
        <end position="186"/>
    </location>
</feature>
<feature type="transmembrane region" description="Helical" evidence="6">
    <location>
        <begin position="198"/>
        <end position="222"/>
    </location>
</feature>
<dbReference type="PANTHER" id="PTHR23423">
    <property type="entry name" value="ORGANIC SOLUTE TRANSPORTER-RELATED"/>
    <property type="match status" value="1"/>
</dbReference>
<evidence type="ECO:0000256" key="6">
    <source>
        <dbReference type="SAM" id="Phobius"/>
    </source>
</evidence>
<organism evidence="7">
    <name type="scientific">Chromera velia CCMP2878</name>
    <dbReference type="NCBI Taxonomy" id="1169474"/>
    <lineage>
        <taxon>Eukaryota</taxon>
        <taxon>Sar</taxon>
        <taxon>Alveolata</taxon>
        <taxon>Colpodellida</taxon>
        <taxon>Chromeraceae</taxon>
        <taxon>Chromera</taxon>
    </lineage>
</organism>
<protein>
    <submittedName>
        <fullName evidence="7">Uncharacterized protein</fullName>
    </submittedName>
</protein>
<gene>
    <name evidence="7" type="ORF">Cvel_22695</name>
</gene>
<sequence>MRMLRYSLLFLAFPLYNYMSLWFPRQAHLLKAIFVTFLAVAISAFWSMVLTSVGGAENLLAVARRSGGEMRPFCKFPCCCLGLIGKRRLLTKSDLRWLRLMTLQWCYIGVFAEYVTAFGNLETRGWVYVTVASRMFCVAGLKNFRDLTMEIMKERMFKGGLKHICMQLLVVIPALINLICSIPGVVGARGGLYDRGVMAMAATNFGNCLVAPLFSILGALAFPPSEFENPSFYGWDGDGELIDETGRRRQGLRESLRADGGDGESRMSPTDGDGLVQMETGLGSSTGGGREKGRGQEGGDAAAVGGGERGVGGNEREATAESFAPPRVLSREPLDLEQSHEMQSVGVAMGRGDGSVGPSGQGENGRVEGNLGQGEAVTVNVPPQLQEGEVEEREAGEGDYQNASVPSELSVPPPLPGAEPGR</sequence>